<dbReference type="Gene3D" id="1.25.10.10">
    <property type="entry name" value="Leucine-rich Repeat Variant"/>
    <property type="match status" value="3"/>
</dbReference>
<dbReference type="GeneID" id="8234536"/>
<dbReference type="GO" id="GO:0045505">
    <property type="term" value="F:dynein intermediate chain binding"/>
    <property type="evidence" value="ECO:0007669"/>
    <property type="project" value="TreeGrafter"/>
</dbReference>
<dbReference type="GO" id="GO:0003341">
    <property type="term" value="P:cilium movement"/>
    <property type="evidence" value="ECO:0007669"/>
    <property type="project" value="TreeGrafter"/>
</dbReference>
<dbReference type="PANTHER" id="PTHR16216:SF2">
    <property type="entry name" value="DYNEIN AXONEMAL ASSEMBLY FACTOR 5"/>
    <property type="match status" value="1"/>
</dbReference>
<evidence type="ECO:0000313" key="3">
    <source>
        <dbReference type="EMBL" id="EEB16418.1"/>
    </source>
</evidence>
<feature type="domain" description="Dynein axonemal assembly factor 5 TPR repeats" evidence="2">
    <location>
        <begin position="18"/>
        <end position="304"/>
    </location>
</feature>
<evidence type="ECO:0000313" key="5">
    <source>
        <dbReference type="Proteomes" id="UP000009046"/>
    </source>
</evidence>
<accession>E0VSR2</accession>
<dbReference type="PANTHER" id="PTHR16216">
    <property type="entry name" value="DYNEIN ASSEMBLY FACTOR 5, AXONEMAL"/>
    <property type="match status" value="1"/>
</dbReference>
<dbReference type="FunCoup" id="E0VSR2">
    <property type="interactions" value="601"/>
</dbReference>
<dbReference type="GO" id="GO:0036158">
    <property type="term" value="P:outer dynein arm assembly"/>
    <property type="evidence" value="ECO:0007669"/>
    <property type="project" value="TreeGrafter"/>
</dbReference>
<dbReference type="RefSeq" id="XP_002429156.1">
    <property type="nucleotide sequence ID" value="XM_002429111.1"/>
</dbReference>
<dbReference type="eggNOG" id="ENOG502QRXT">
    <property type="taxonomic scope" value="Eukaryota"/>
</dbReference>
<dbReference type="OMA" id="AFQGPWA"/>
<evidence type="ECO:0000259" key="2">
    <source>
        <dbReference type="Pfam" id="PF25757"/>
    </source>
</evidence>
<dbReference type="SUPFAM" id="SSF48371">
    <property type="entry name" value="ARM repeat"/>
    <property type="match status" value="1"/>
</dbReference>
<proteinExistence type="predicted"/>
<keyword evidence="5" id="KW-1185">Reference proteome</keyword>
<dbReference type="EnsemblMetazoa" id="PHUM422440-RA">
    <property type="protein sequence ID" value="PHUM422440-PA"/>
    <property type="gene ID" value="PHUM422440"/>
</dbReference>
<dbReference type="HOGENOM" id="CLU_010823_1_0_1"/>
<dbReference type="InterPro" id="IPR016024">
    <property type="entry name" value="ARM-type_fold"/>
</dbReference>
<dbReference type="KEGG" id="phu:Phum_PHUM422440"/>
<name>E0VSR2_PEDHC</name>
<dbReference type="OrthoDB" id="413572at2759"/>
<evidence type="ECO:0000313" key="4">
    <source>
        <dbReference type="EnsemblMetazoa" id="PHUM422440-PA"/>
    </source>
</evidence>
<dbReference type="EMBL" id="AAZO01005171">
    <property type="status" value="NOT_ANNOTATED_CDS"/>
    <property type="molecule type" value="Genomic_DNA"/>
</dbReference>
<dbReference type="InterPro" id="IPR057978">
    <property type="entry name" value="TPR_DAAF5"/>
</dbReference>
<feature type="domain" description="Dynein axonemal assembly factor 5 HEAT-repeat" evidence="1">
    <location>
        <begin position="313"/>
        <end position="506"/>
    </location>
</feature>
<dbReference type="GO" id="GO:0005737">
    <property type="term" value="C:cytoplasm"/>
    <property type="evidence" value="ECO:0007669"/>
    <property type="project" value="TreeGrafter"/>
</dbReference>
<dbReference type="InterPro" id="IPR056497">
    <property type="entry name" value="HEAT_DAAF5"/>
</dbReference>
<dbReference type="Pfam" id="PF25757">
    <property type="entry name" value="TPR_DNAAF5"/>
    <property type="match status" value="1"/>
</dbReference>
<dbReference type="EMBL" id="DS235755">
    <property type="protein sequence ID" value="EEB16418.1"/>
    <property type="molecule type" value="Genomic_DNA"/>
</dbReference>
<dbReference type="VEuPathDB" id="VectorBase:PHUM422440"/>
<dbReference type="Proteomes" id="UP000009046">
    <property type="component" value="Unassembled WGS sequence"/>
</dbReference>
<dbReference type="GO" id="GO:0036159">
    <property type="term" value="P:inner dynein arm assembly"/>
    <property type="evidence" value="ECO:0007669"/>
    <property type="project" value="TreeGrafter"/>
</dbReference>
<dbReference type="InParanoid" id="E0VSR2"/>
<dbReference type="InterPro" id="IPR052623">
    <property type="entry name" value="DAAF5"/>
</dbReference>
<dbReference type="InterPro" id="IPR011989">
    <property type="entry name" value="ARM-like"/>
</dbReference>
<reference evidence="3" key="2">
    <citation type="submission" date="2007-04" db="EMBL/GenBank/DDBJ databases">
        <title>The genome of the human body louse.</title>
        <authorList>
            <consortium name="The Human Body Louse Genome Consortium"/>
            <person name="Kirkness E."/>
            <person name="Walenz B."/>
            <person name="Hass B."/>
            <person name="Bruggner R."/>
            <person name="Strausberg R."/>
        </authorList>
    </citation>
    <scope>NUCLEOTIDE SEQUENCE</scope>
    <source>
        <strain evidence="3">USDA</strain>
    </source>
</reference>
<reference evidence="3" key="1">
    <citation type="submission" date="2007-04" db="EMBL/GenBank/DDBJ databases">
        <title>Annotation of Pediculus humanus corporis strain USDA.</title>
        <authorList>
            <person name="Kirkness E."/>
            <person name="Hannick L."/>
            <person name="Hass B."/>
            <person name="Bruggner R."/>
            <person name="Lawson D."/>
            <person name="Bidwell S."/>
            <person name="Joardar V."/>
            <person name="Caler E."/>
            <person name="Walenz B."/>
            <person name="Inman J."/>
            <person name="Schobel S."/>
            <person name="Galinsky K."/>
            <person name="Amedeo P."/>
            <person name="Strausberg R."/>
        </authorList>
    </citation>
    <scope>NUCLEOTIDE SEQUENCE</scope>
    <source>
        <strain evidence="3">USDA</strain>
    </source>
</reference>
<reference evidence="4" key="3">
    <citation type="submission" date="2021-02" db="UniProtKB">
        <authorList>
            <consortium name="EnsemblMetazoa"/>
        </authorList>
    </citation>
    <scope>IDENTIFICATION</scope>
    <source>
        <strain evidence="4">USDA</strain>
    </source>
</reference>
<gene>
    <name evidence="4" type="primary">8234536</name>
    <name evidence="3" type="ORF">Phum_PHUM422440</name>
</gene>
<dbReference type="AlphaFoldDB" id="E0VSR2"/>
<protein>
    <submittedName>
        <fullName evidence="3 4">HEAT repeat-containing protein, putative</fullName>
    </submittedName>
</protein>
<sequence length="861" mass="99107">MTSLTELYIILNRHCSNIQSEDRKKRRQALDELYDDIFINSKVDDSETFSKIFKEIEKSLWKSLYDQSEAVRDSSITLIREFVKNLKPNDKFVGELIPILLWRIGDKEVHEQSEEIRLRMVSLMNFVILTYKECCSAYVEDIVQILSKMLVDSYPKIRQESCVCASNLAVSLPYYFYNHRQKLIKPILASFSHQHYRMRVSAIEAIGKVVRWGNNKNLPTQEVFGSLAERLFDSTPNVRSAVTKVIGDWLINLPDRYSFFTKMIPLILSSLCDELPELRKEAWDIWDKAGLQYEQENEQDLKDKMDFMYEKPDHYPPNVLRPNLGCRTLVQRNLCQITGALSKELEDWKNDIRIKSAQLLCWLVLHAESDITQHTENLLLTMYKVCNQTDSRIVENVEKSAEYIAYFVSPDTYMQLLVPIVQDVCTTGHLCVLAALIRGTDPSLLKPHIIRIGELLSDDCICRVRKNDYQYQLLKCVDALLNAIKEDCKIIGNHLFLIITTVKALSQGPLLEYAQNLFKRLCEGLGKKTTIDLYEDYTEELLEKIKPTVENWTSVSCERFIFQLILEESGPVLGNFLPTIIEILKISMKVDGDPIVKSKLFILMSSVLRQRDVILKTADEKILEKFIVSFIQDVICPNLVWHAGRAAEALRTVVVACLCATLLQPNETNQLFGDKVAAEECASKDNLLKFLNIDLFSEIFSTLFPLLLNSIEDSAVKTRLFSLKALQNIVLNAAKNDVLTPDHVNQSYPLILKRLDDVSNDVRVSATDFLIILYNNLPIAYNPESFEPHLDSLYGTLLIHLDDPDEKFQKQMTDVLKTVGKVQPKLLYDKLDKCQNRFRNFNLCNEIMDYLKSSYNLDKNS</sequence>
<dbReference type="STRING" id="121224.E0VSR2"/>
<organism>
    <name type="scientific">Pediculus humanus subsp. corporis</name>
    <name type="common">Body louse</name>
    <dbReference type="NCBI Taxonomy" id="121224"/>
    <lineage>
        <taxon>Eukaryota</taxon>
        <taxon>Metazoa</taxon>
        <taxon>Ecdysozoa</taxon>
        <taxon>Arthropoda</taxon>
        <taxon>Hexapoda</taxon>
        <taxon>Insecta</taxon>
        <taxon>Pterygota</taxon>
        <taxon>Neoptera</taxon>
        <taxon>Paraneoptera</taxon>
        <taxon>Psocodea</taxon>
        <taxon>Troctomorpha</taxon>
        <taxon>Phthiraptera</taxon>
        <taxon>Anoplura</taxon>
        <taxon>Pediculidae</taxon>
        <taxon>Pediculus</taxon>
    </lineage>
</organism>
<dbReference type="CTD" id="8234536"/>
<evidence type="ECO:0000259" key="1">
    <source>
        <dbReference type="Pfam" id="PF24573"/>
    </source>
</evidence>
<dbReference type="Pfam" id="PF24573">
    <property type="entry name" value="HEAT_DAAF5"/>
    <property type="match status" value="1"/>
</dbReference>